<keyword evidence="4 7" id="KW-0812">Transmembrane</keyword>
<keyword evidence="3 9" id="KW-0808">Transferase</keyword>
<evidence type="ECO:0000259" key="8">
    <source>
        <dbReference type="Pfam" id="PF00884"/>
    </source>
</evidence>
<feature type="domain" description="Sulfatase N-terminal" evidence="8">
    <location>
        <begin position="217"/>
        <end position="493"/>
    </location>
</feature>
<evidence type="ECO:0000256" key="1">
    <source>
        <dbReference type="ARBA" id="ARBA00004651"/>
    </source>
</evidence>
<dbReference type="InterPro" id="IPR040423">
    <property type="entry name" value="PEA_transferase"/>
</dbReference>
<sequence length="510" mass="56963">MRLNKFFFFLLSCAFAGAMFNQQIYELPVWGMLLDLVVVCVLSLALGLLISLVPYVRVALFPLVSAGGFAAAYFYKTFGVSLSYDSLAWLVEANRFEVNSFLTPSLMGILGAGIVFGFVQAWLSGSFDLKNRRLKFGIFVGVLACTVFVYKGAWIGLKHFKVQKTYEAISLSRIYPFSVPKAARMYLHEANEMQKMLNLPDPATVPCSALPQEDRPIVTFIIGESVQAYHLGINGYPRETTPRLAKEKNLLNFGVCRSFGNTTRVSLVGMLTDATIKKRKPRHGSFIKIYNGLGYRTAFYSKQNKIGRSGQLTDMLISCAQDVQYIHNGGGDFTLLDPLEHAANTVKGGQLILLHMSGSHFSYKKHYGDDFRKFVPDAYENENLAQYHDEVINAYDNTIYKLDSFLVGVMDKLRDKDAVLIYASDHGDSLGKRGVFLHGTSIQKEQYEVPLLIWYSDLYAQKHPEIVAGLRSSLGKSVSHDNLYHTILGLGGIQSQLLDPKLDLTRGKAI</sequence>
<dbReference type="InterPro" id="IPR058130">
    <property type="entry name" value="PEA_transf_C"/>
</dbReference>
<evidence type="ECO:0000256" key="3">
    <source>
        <dbReference type="ARBA" id="ARBA00022679"/>
    </source>
</evidence>
<feature type="transmembrane region" description="Helical" evidence="7">
    <location>
        <begin position="136"/>
        <end position="157"/>
    </location>
</feature>
<dbReference type="PANTHER" id="PTHR30443">
    <property type="entry name" value="INNER MEMBRANE PROTEIN"/>
    <property type="match status" value="1"/>
</dbReference>
<dbReference type="GO" id="GO:0005886">
    <property type="term" value="C:plasma membrane"/>
    <property type="evidence" value="ECO:0007669"/>
    <property type="project" value="UniProtKB-SubCell"/>
</dbReference>
<feature type="transmembrane region" description="Helical" evidence="7">
    <location>
        <begin position="30"/>
        <end position="51"/>
    </location>
</feature>
<dbReference type="GO" id="GO:0016776">
    <property type="term" value="F:phosphotransferase activity, phosphate group as acceptor"/>
    <property type="evidence" value="ECO:0007669"/>
    <property type="project" value="TreeGrafter"/>
</dbReference>
<dbReference type="Proteomes" id="UP000189733">
    <property type="component" value="Unassembled WGS sequence"/>
</dbReference>
<protein>
    <submittedName>
        <fullName evidence="9">Phosphoethanolamine transferase for glucans (OPG), alkaline phosphatase superfamily</fullName>
    </submittedName>
</protein>
<dbReference type="InterPro" id="IPR017850">
    <property type="entry name" value="Alkaline_phosphatase_core_sf"/>
</dbReference>
<dbReference type="OrthoDB" id="9786870at2"/>
<dbReference type="STRING" id="1121442.SAMN02745702_01488"/>
<organism evidence="9 10">
    <name type="scientific">Desulfobaculum bizertense DSM 18034</name>
    <dbReference type="NCBI Taxonomy" id="1121442"/>
    <lineage>
        <taxon>Bacteria</taxon>
        <taxon>Pseudomonadati</taxon>
        <taxon>Thermodesulfobacteriota</taxon>
        <taxon>Desulfovibrionia</taxon>
        <taxon>Desulfovibrionales</taxon>
        <taxon>Desulfovibrionaceae</taxon>
        <taxon>Desulfobaculum</taxon>
    </lineage>
</organism>
<evidence type="ECO:0000256" key="4">
    <source>
        <dbReference type="ARBA" id="ARBA00022692"/>
    </source>
</evidence>
<evidence type="ECO:0000313" key="10">
    <source>
        <dbReference type="Proteomes" id="UP000189733"/>
    </source>
</evidence>
<dbReference type="AlphaFoldDB" id="A0A1T4W323"/>
<keyword evidence="6 7" id="KW-0472">Membrane</keyword>
<dbReference type="SUPFAM" id="SSF53649">
    <property type="entry name" value="Alkaline phosphatase-like"/>
    <property type="match status" value="1"/>
</dbReference>
<proteinExistence type="predicted"/>
<dbReference type="RefSeq" id="WP_078684773.1">
    <property type="nucleotide sequence ID" value="NZ_FUYA01000004.1"/>
</dbReference>
<dbReference type="InterPro" id="IPR000917">
    <property type="entry name" value="Sulfatase_N"/>
</dbReference>
<feature type="transmembrane region" description="Helical" evidence="7">
    <location>
        <begin position="58"/>
        <end position="75"/>
    </location>
</feature>
<feature type="transmembrane region" description="Helical" evidence="7">
    <location>
        <begin position="101"/>
        <end position="124"/>
    </location>
</feature>
<evidence type="ECO:0000313" key="9">
    <source>
        <dbReference type="EMBL" id="SKA71465.1"/>
    </source>
</evidence>
<reference evidence="9 10" key="1">
    <citation type="submission" date="2017-02" db="EMBL/GenBank/DDBJ databases">
        <authorList>
            <person name="Peterson S.W."/>
        </authorList>
    </citation>
    <scope>NUCLEOTIDE SEQUENCE [LARGE SCALE GENOMIC DNA]</scope>
    <source>
        <strain evidence="9 10">DSM 18034</strain>
    </source>
</reference>
<comment type="subcellular location">
    <subcellularLocation>
        <location evidence="1">Cell membrane</location>
        <topology evidence="1">Multi-pass membrane protein</topology>
    </subcellularLocation>
</comment>
<evidence type="ECO:0000256" key="7">
    <source>
        <dbReference type="SAM" id="Phobius"/>
    </source>
</evidence>
<name>A0A1T4W323_9BACT</name>
<dbReference type="PANTHER" id="PTHR30443:SF2">
    <property type="entry name" value="PHOSPHOETHANOLAMINE TRANSFERASE EPTC"/>
    <property type="match status" value="1"/>
</dbReference>
<keyword evidence="10" id="KW-1185">Reference proteome</keyword>
<evidence type="ECO:0000256" key="5">
    <source>
        <dbReference type="ARBA" id="ARBA00022989"/>
    </source>
</evidence>
<keyword evidence="5 7" id="KW-1133">Transmembrane helix</keyword>
<keyword evidence="2" id="KW-1003">Cell membrane</keyword>
<dbReference type="Pfam" id="PF00884">
    <property type="entry name" value="Sulfatase"/>
    <property type="match status" value="1"/>
</dbReference>
<dbReference type="EMBL" id="FUYA01000004">
    <property type="protein sequence ID" value="SKA71465.1"/>
    <property type="molecule type" value="Genomic_DNA"/>
</dbReference>
<accession>A0A1T4W323</accession>
<dbReference type="Gene3D" id="3.40.720.10">
    <property type="entry name" value="Alkaline Phosphatase, subunit A"/>
    <property type="match status" value="1"/>
</dbReference>
<gene>
    <name evidence="9" type="ORF">SAMN02745702_01488</name>
</gene>
<evidence type="ECO:0000256" key="6">
    <source>
        <dbReference type="ARBA" id="ARBA00023136"/>
    </source>
</evidence>
<dbReference type="CDD" id="cd16017">
    <property type="entry name" value="LptA"/>
    <property type="match status" value="1"/>
</dbReference>
<evidence type="ECO:0000256" key="2">
    <source>
        <dbReference type="ARBA" id="ARBA00022475"/>
    </source>
</evidence>
<dbReference type="GO" id="GO:0009244">
    <property type="term" value="P:lipopolysaccharide core region biosynthetic process"/>
    <property type="evidence" value="ECO:0007669"/>
    <property type="project" value="TreeGrafter"/>
</dbReference>